<name>A0A934R5K8_9BACT</name>
<gene>
    <name evidence="4" type="ORF">JIN81_01700</name>
</gene>
<dbReference type="PROSITE" id="PS50889">
    <property type="entry name" value="S4"/>
    <property type="match status" value="1"/>
</dbReference>
<proteinExistence type="predicted"/>
<dbReference type="InterPro" id="IPR036986">
    <property type="entry name" value="S4_RNA-bd_sf"/>
</dbReference>
<dbReference type="SUPFAM" id="SSF55174">
    <property type="entry name" value="Alpha-L RNA-binding motif"/>
    <property type="match status" value="1"/>
</dbReference>
<dbReference type="GO" id="GO:0003723">
    <property type="term" value="F:RNA binding"/>
    <property type="evidence" value="ECO:0007669"/>
    <property type="project" value="UniProtKB-KW"/>
</dbReference>
<evidence type="ECO:0000313" key="4">
    <source>
        <dbReference type="EMBL" id="MBK1825719.1"/>
    </source>
</evidence>
<keyword evidence="1" id="KW-0694">RNA-binding</keyword>
<comment type="caution">
    <text evidence="4">The sequence shown here is derived from an EMBL/GenBank/DDBJ whole genome shotgun (WGS) entry which is preliminary data.</text>
</comment>
<protein>
    <submittedName>
        <fullName evidence="4">RNA-binding S4 domain-containing protein</fullName>
    </submittedName>
</protein>
<dbReference type="Gene3D" id="3.10.290.10">
    <property type="entry name" value="RNA-binding S4 domain"/>
    <property type="match status" value="1"/>
</dbReference>
<feature type="domain" description="RNA-binding S4" evidence="3">
    <location>
        <begin position="1"/>
        <end position="47"/>
    </location>
</feature>
<dbReference type="Proteomes" id="UP000658278">
    <property type="component" value="Unassembled WGS sequence"/>
</dbReference>
<evidence type="ECO:0000313" key="5">
    <source>
        <dbReference type="Proteomes" id="UP000658278"/>
    </source>
</evidence>
<dbReference type="InterPro" id="IPR002942">
    <property type="entry name" value="S4_RNA-bd"/>
</dbReference>
<dbReference type="AlphaFoldDB" id="A0A934R5K8"/>
<reference evidence="4" key="1">
    <citation type="submission" date="2021-01" db="EMBL/GenBank/DDBJ databases">
        <title>Modified the classification status of verrucomicrobia.</title>
        <authorList>
            <person name="Feng X."/>
        </authorList>
    </citation>
    <scope>NUCLEOTIDE SEQUENCE</scope>
    <source>
        <strain evidence="4">KCTC 22201</strain>
    </source>
</reference>
<evidence type="ECO:0000256" key="1">
    <source>
        <dbReference type="PROSITE-ProRule" id="PRU00182"/>
    </source>
</evidence>
<feature type="region of interest" description="Disordered" evidence="2">
    <location>
        <begin position="98"/>
        <end position="123"/>
    </location>
</feature>
<dbReference type="CDD" id="cd00165">
    <property type="entry name" value="S4"/>
    <property type="match status" value="1"/>
</dbReference>
<evidence type="ECO:0000256" key="2">
    <source>
        <dbReference type="SAM" id="MobiDB-lite"/>
    </source>
</evidence>
<dbReference type="Pfam" id="PF01479">
    <property type="entry name" value="S4"/>
    <property type="match status" value="1"/>
</dbReference>
<accession>A0A934R5K8</accession>
<evidence type="ECO:0000259" key="3">
    <source>
        <dbReference type="Pfam" id="PF01479"/>
    </source>
</evidence>
<keyword evidence="5" id="KW-1185">Reference proteome</keyword>
<organism evidence="4 5">
    <name type="scientific">Haloferula rosea</name>
    <dbReference type="NCBI Taxonomy" id="490093"/>
    <lineage>
        <taxon>Bacteria</taxon>
        <taxon>Pseudomonadati</taxon>
        <taxon>Verrucomicrobiota</taxon>
        <taxon>Verrucomicrobiia</taxon>
        <taxon>Verrucomicrobiales</taxon>
        <taxon>Verrucomicrobiaceae</taxon>
        <taxon>Haloferula</taxon>
    </lineage>
</organism>
<dbReference type="RefSeq" id="WP_200275668.1">
    <property type="nucleotide sequence ID" value="NZ_JAENII010000001.1"/>
</dbReference>
<dbReference type="EMBL" id="JAENII010000001">
    <property type="protein sequence ID" value="MBK1825719.1"/>
    <property type="molecule type" value="Genomic_DNA"/>
</dbReference>
<sequence>MRLDKWMWAVRLFKTRGLAARACESGRVKEGGRILKASSTLRGGELIELPFQEGPGTRVVRVTGLIDRRVGAPQAREACDDITPEDVIEARRLWSANRSHRKEGEQGRPTKKKRREIDRGFFE</sequence>